<keyword evidence="1" id="KW-0732">Signal</keyword>
<organism evidence="2">
    <name type="scientific">Riukiaria sp. TY2015</name>
    <dbReference type="NCBI Taxonomy" id="2024741"/>
    <lineage>
        <taxon>Eukaryota</taxon>
        <taxon>Metazoa</taxon>
        <taxon>Ecdysozoa</taxon>
        <taxon>Arthropoda</taxon>
        <taxon>Myriapoda</taxon>
        <taxon>Diplopoda</taxon>
        <taxon>Helminthomorpha</taxon>
        <taxon>Polydesmida</taxon>
        <taxon>Xystodesmidae</taxon>
        <taxon>Xystodesminae</taxon>
        <taxon>Xystodesmini</taxon>
        <taxon>Riukiaria</taxon>
    </lineage>
</organism>
<dbReference type="EMBL" id="LC314437">
    <property type="protein sequence ID" value="BBC44053.1"/>
    <property type="molecule type" value="mRNA"/>
</dbReference>
<feature type="signal peptide" evidence="1">
    <location>
        <begin position="1"/>
        <end position="22"/>
    </location>
</feature>
<name>A0A2Z5XCT9_9MYRI</name>
<gene>
    <name evidence="2" type="primary">RspHNL</name>
</gene>
<dbReference type="GO" id="GO:0016829">
    <property type="term" value="F:lyase activity"/>
    <property type="evidence" value="ECO:0007669"/>
    <property type="project" value="UniProtKB-KW"/>
</dbReference>
<feature type="chain" id="PRO_5016403120" evidence="1">
    <location>
        <begin position="23"/>
        <end position="188"/>
    </location>
</feature>
<keyword evidence="2" id="KW-0456">Lyase</keyword>
<proteinExistence type="evidence at transcript level"/>
<evidence type="ECO:0000256" key="1">
    <source>
        <dbReference type="SAM" id="SignalP"/>
    </source>
</evidence>
<accession>A0A2Z5XCT9</accession>
<evidence type="ECO:0000313" key="2">
    <source>
        <dbReference type="EMBL" id="BBC44053.1"/>
    </source>
</evidence>
<dbReference type="AlphaFoldDB" id="A0A2Z5XCT9"/>
<reference evidence="2" key="1">
    <citation type="journal article" date="2018" name="Sci. Rep.">
        <title>Hydroxynitrile lyases from cyanogenic millipedes: molecular cloning, heterologous expression, and whole-cell biocatalysis for the production of (R)-mandelonitrile.</title>
        <authorList>
            <person name="Yamaguchi T."/>
            <person name="Nuylert A."/>
            <person name="Ina A."/>
            <person name="Tanabe T."/>
            <person name="Asano Y."/>
        </authorList>
    </citation>
    <scope>NUCLEOTIDE SEQUENCE</scope>
</reference>
<sequence>MTSIMFSLTLALTAMMAELGWAQPPDGPSCENLPKVCPPGLDAFISHNPFLFEFVLSDSLDCTTRVYVQPARGYTNYSGTAFDIRKNHIDINDFLIAADCIAYLTNCDTGAKQVWYFQYVDLDDPLGANYCAYSCNGASIVEYKCTSNTGYISQKQKDAVAEAKKVPNGDKIHPGQIGCAYPICPFYS</sequence>
<protein>
    <submittedName>
        <fullName evidence="2">Hydroxynitrile lyase</fullName>
    </submittedName>
</protein>